<keyword evidence="2" id="KW-1185">Reference proteome</keyword>
<protein>
    <submittedName>
        <fullName evidence="1">Uncharacterized protein</fullName>
    </submittedName>
</protein>
<comment type="caution">
    <text evidence="1">The sequence shown here is derived from an EMBL/GenBank/DDBJ whole genome shotgun (WGS) entry which is preliminary data.</text>
</comment>
<dbReference type="EMBL" id="JABANE010000061">
    <property type="protein sequence ID" value="NME70327.1"/>
    <property type="molecule type" value="Genomic_DNA"/>
</dbReference>
<proteinExistence type="predicted"/>
<dbReference type="AlphaFoldDB" id="A0A7X9RX58"/>
<sequence>MDFFIDEDQIEKEFERLANELLFTKKLNVNGEHFSFTEIEFYYYSEKKHQDAYTHQHNEKEGKWRFHKMGFDITLRGKTGFGGILIRGVENNGEFINGPLRSLFHIMSHLNDVNSTDNKLGLIETEQAKSTVYQTFRKGLKTPDSQLKCNDPEGFKNAHYRFIIKPRESKQLEQREAIARSFNNPEMSREFLGYNLKS</sequence>
<organism evidence="1 2">
    <name type="scientific">Flammeovirga aprica JL-4</name>
    <dbReference type="NCBI Taxonomy" id="694437"/>
    <lineage>
        <taxon>Bacteria</taxon>
        <taxon>Pseudomonadati</taxon>
        <taxon>Bacteroidota</taxon>
        <taxon>Cytophagia</taxon>
        <taxon>Cytophagales</taxon>
        <taxon>Flammeovirgaceae</taxon>
        <taxon>Flammeovirga</taxon>
    </lineage>
</organism>
<name>A0A7X9RX58_9BACT</name>
<reference evidence="1 2" key="1">
    <citation type="submission" date="2020-04" db="EMBL/GenBank/DDBJ databases">
        <title>Flammeovirga sp. SR4, a novel species isolated from seawater.</title>
        <authorList>
            <person name="Wang X."/>
        </authorList>
    </citation>
    <scope>NUCLEOTIDE SEQUENCE [LARGE SCALE GENOMIC DNA]</scope>
    <source>
        <strain evidence="1 2">ATCC 23126</strain>
    </source>
</reference>
<gene>
    <name evidence="1" type="ORF">HHU12_20290</name>
</gene>
<dbReference type="RefSeq" id="WP_169658567.1">
    <property type="nucleotide sequence ID" value="NZ_JABANE010000061.1"/>
</dbReference>
<dbReference type="Proteomes" id="UP000576082">
    <property type="component" value="Unassembled WGS sequence"/>
</dbReference>
<evidence type="ECO:0000313" key="2">
    <source>
        <dbReference type="Proteomes" id="UP000576082"/>
    </source>
</evidence>
<accession>A0A7X9RX58</accession>
<evidence type="ECO:0000313" key="1">
    <source>
        <dbReference type="EMBL" id="NME70327.1"/>
    </source>
</evidence>